<evidence type="ECO:0000313" key="1">
    <source>
        <dbReference type="EMBL" id="RCI16714.1"/>
    </source>
</evidence>
<dbReference type="AlphaFoldDB" id="A0A367LQH6"/>
<reference evidence="1 2" key="1">
    <citation type="journal article" date="2015" name="BMC Genomics">
        <title>Insights from the genome of Ophiocordyceps polyrhachis-furcata to pathogenicity and host specificity in insect fungi.</title>
        <authorList>
            <person name="Wichadakul D."/>
            <person name="Kobmoo N."/>
            <person name="Ingsriswang S."/>
            <person name="Tangphatsornruang S."/>
            <person name="Chantasingh D."/>
            <person name="Luangsa-ard J.J."/>
            <person name="Eurwilaichitr L."/>
        </authorList>
    </citation>
    <scope>NUCLEOTIDE SEQUENCE [LARGE SCALE GENOMIC DNA]</scope>
    <source>
        <strain evidence="1 2">BCC 54312</strain>
    </source>
</reference>
<name>A0A367LQH6_9HYPO</name>
<sequence>MDVEEDEADDRFEERWLDGLVLALVAVIRGSMEYVRHRDDEEAPLWGNMHKGEGERESEHVSCRGTMRRPGCLSSVRVMMVLGGAGDRRAGEESELTSWG</sequence>
<protein>
    <submittedName>
        <fullName evidence="1">Uncharacterized protein</fullName>
    </submittedName>
</protein>
<gene>
    <name evidence="1" type="ORF">L249_1925</name>
</gene>
<keyword evidence="2" id="KW-1185">Reference proteome</keyword>
<proteinExistence type="predicted"/>
<evidence type="ECO:0000313" key="2">
    <source>
        <dbReference type="Proteomes" id="UP000253664"/>
    </source>
</evidence>
<organism evidence="1 2">
    <name type="scientific">Ophiocordyceps polyrhachis-furcata BCC 54312</name>
    <dbReference type="NCBI Taxonomy" id="1330021"/>
    <lineage>
        <taxon>Eukaryota</taxon>
        <taxon>Fungi</taxon>
        <taxon>Dikarya</taxon>
        <taxon>Ascomycota</taxon>
        <taxon>Pezizomycotina</taxon>
        <taxon>Sordariomycetes</taxon>
        <taxon>Hypocreomycetidae</taxon>
        <taxon>Hypocreales</taxon>
        <taxon>Ophiocordycipitaceae</taxon>
        <taxon>Ophiocordyceps</taxon>
    </lineage>
</organism>
<dbReference type="EMBL" id="LKCN02000001">
    <property type="protein sequence ID" value="RCI16714.1"/>
    <property type="molecule type" value="Genomic_DNA"/>
</dbReference>
<dbReference type="Proteomes" id="UP000253664">
    <property type="component" value="Unassembled WGS sequence"/>
</dbReference>
<accession>A0A367LQH6</accession>
<comment type="caution">
    <text evidence="1">The sequence shown here is derived from an EMBL/GenBank/DDBJ whole genome shotgun (WGS) entry which is preliminary data.</text>
</comment>